<dbReference type="Proteomes" id="UP000441208">
    <property type="component" value="Unassembled WGS sequence"/>
</dbReference>
<dbReference type="EMBL" id="QXGC01000529">
    <property type="protein sequence ID" value="KAE9231219.1"/>
    <property type="molecule type" value="Genomic_DNA"/>
</dbReference>
<dbReference type="EMBL" id="QXGA01000525">
    <property type="protein sequence ID" value="KAE9144652.1"/>
    <property type="molecule type" value="Genomic_DNA"/>
</dbReference>
<evidence type="ECO:0000313" key="3">
    <source>
        <dbReference type="EMBL" id="KAE9029605.1"/>
    </source>
</evidence>
<evidence type="ECO:0000313" key="2">
    <source>
        <dbReference type="EMBL" id="KAE8948774.1"/>
    </source>
</evidence>
<dbReference type="PROSITE" id="PS51382">
    <property type="entry name" value="SPX"/>
    <property type="match status" value="1"/>
</dbReference>
<dbReference type="Proteomes" id="UP000460718">
    <property type="component" value="Unassembled WGS sequence"/>
</dbReference>
<protein>
    <recommendedName>
        <fullName evidence="1">SPX domain-containing protein</fullName>
    </recommendedName>
</protein>
<dbReference type="InterPro" id="IPR031142">
    <property type="entry name" value="SPX_prot"/>
</dbReference>
<dbReference type="Pfam" id="PF03105">
    <property type="entry name" value="SPX"/>
    <property type="match status" value="2"/>
</dbReference>
<comment type="caution">
    <text evidence="5">The sequence shown here is derived from an EMBL/GenBank/DDBJ whole genome shotgun (WGS) entry which is preliminary data.</text>
</comment>
<dbReference type="Proteomes" id="UP000437068">
    <property type="component" value="Unassembled WGS sequence"/>
</dbReference>
<accession>A0A6A3THT5</accession>
<evidence type="ECO:0000313" key="5">
    <source>
        <dbReference type="EMBL" id="KAE9137443.1"/>
    </source>
</evidence>
<evidence type="ECO:0000259" key="1">
    <source>
        <dbReference type="PROSITE" id="PS51382"/>
    </source>
</evidence>
<evidence type="ECO:0000313" key="16">
    <source>
        <dbReference type="Proteomes" id="UP000441208"/>
    </source>
</evidence>
<dbReference type="InterPro" id="IPR004331">
    <property type="entry name" value="SPX_dom"/>
</dbReference>
<dbReference type="EMBL" id="QXGE01000533">
    <property type="protein sequence ID" value="KAE9309760.1"/>
    <property type="molecule type" value="Genomic_DNA"/>
</dbReference>
<evidence type="ECO:0000313" key="4">
    <source>
        <dbReference type="EMBL" id="KAE9111677.1"/>
    </source>
</evidence>
<evidence type="ECO:0000313" key="12">
    <source>
        <dbReference type="Proteomes" id="UP000433483"/>
    </source>
</evidence>
<dbReference type="OrthoDB" id="6493944at2759"/>
<dbReference type="Proteomes" id="UP000488956">
    <property type="component" value="Unassembled WGS sequence"/>
</dbReference>
<evidence type="ECO:0000313" key="15">
    <source>
        <dbReference type="Proteomes" id="UP000440732"/>
    </source>
</evidence>
<dbReference type="EMBL" id="QXGF01000039">
    <property type="protein sequence ID" value="KAE8948774.1"/>
    <property type="molecule type" value="Genomic_DNA"/>
</dbReference>
<evidence type="ECO:0000313" key="7">
    <source>
        <dbReference type="EMBL" id="KAE9231219.1"/>
    </source>
</evidence>
<evidence type="ECO:0000313" key="6">
    <source>
        <dbReference type="EMBL" id="KAE9144652.1"/>
    </source>
</evidence>
<feature type="domain" description="SPX" evidence="1">
    <location>
        <begin position="1"/>
        <end position="153"/>
    </location>
</feature>
<keyword evidence="12" id="KW-1185">Reference proteome</keyword>
<reference evidence="11 12" key="1">
    <citation type="submission" date="2018-08" db="EMBL/GenBank/DDBJ databases">
        <title>Genomic investigation of the strawberry pathogen Phytophthora fragariae indicates pathogenicity is determined by transcriptional variation in three key races.</title>
        <authorList>
            <person name="Adams T.M."/>
            <person name="Armitage A.D."/>
            <person name="Sobczyk M.K."/>
            <person name="Bates H.J."/>
            <person name="Dunwell J.M."/>
            <person name="Nellist C.F."/>
            <person name="Harrison R.J."/>
        </authorList>
    </citation>
    <scope>NUCLEOTIDE SEQUENCE [LARGE SCALE GENOMIC DNA]</scope>
    <source>
        <strain evidence="10 13">A4</strain>
        <strain evidence="9 14">BC-1</strain>
        <strain evidence="7 18">BC-23</strain>
        <strain evidence="8 12">NOV-27</strain>
        <strain evidence="6 15">NOV-5</strain>
        <strain evidence="5 16">NOV-71</strain>
        <strain evidence="2 11">NOV-9</strain>
        <strain evidence="4 19">ONT-3</strain>
        <strain evidence="3 17">SCRP245</strain>
    </source>
</reference>
<evidence type="ECO:0000313" key="13">
    <source>
        <dbReference type="Proteomes" id="UP000437068"/>
    </source>
</evidence>
<dbReference type="PANTHER" id="PTHR45978:SF7">
    <property type="entry name" value="SPX DOMAIN-CONTAINING PROTEIN 4"/>
    <property type="match status" value="1"/>
</dbReference>
<dbReference type="Proteomes" id="UP000440367">
    <property type="component" value="Unassembled WGS sequence"/>
</dbReference>
<dbReference type="CDD" id="cd14447">
    <property type="entry name" value="SPX"/>
    <property type="match status" value="1"/>
</dbReference>
<dbReference type="Proteomes" id="UP000429523">
    <property type="component" value="Unassembled WGS sequence"/>
</dbReference>
<dbReference type="Proteomes" id="UP000476176">
    <property type="component" value="Unassembled WGS sequence"/>
</dbReference>
<evidence type="ECO:0000313" key="9">
    <source>
        <dbReference type="EMBL" id="KAE9256277.1"/>
    </source>
</evidence>
<evidence type="ECO:0000313" key="18">
    <source>
        <dbReference type="Proteomes" id="UP000476176"/>
    </source>
</evidence>
<evidence type="ECO:0000313" key="8">
    <source>
        <dbReference type="EMBL" id="KAE9235079.1"/>
    </source>
</evidence>
<dbReference type="AlphaFoldDB" id="A0A6A3THT5"/>
<dbReference type="Proteomes" id="UP000433483">
    <property type="component" value="Unassembled WGS sequence"/>
</dbReference>
<dbReference type="EMBL" id="QXFX01000550">
    <property type="protein sequence ID" value="KAE9111677.1"/>
    <property type="molecule type" value="Genomic_DNA"/>
</dbReference>
<dbReference type="PANTHER" id="PTHR45978">
    <property type="entry name" value="SPX DOMAIN-CONTAINING PROTEIN 3"/>
    <property type="match status" value="1"/>
</dbReference>
<dbReference type="EMBL" id="QXGD01000048">
    <property type="protein sequence ID" value="KAE9256277.1"/>
    <property type="molecule type" value="Genomic_DNA"/>
</dbReference>
<sequence length="302" mass="34095">MKFGKGLLQEILQSNPEWAPFWLNYKTLKKRIKAVTRAAHHAANQRDISESELEVAFFRDLQAELKKISLFYAAEEKRCSSRYQQLRSVLKTLKKHEKIEAFEAQRLMFAFVHFYRECIRLENFAVMNYQGFSKILKKHDKMTGYNTRSKYMRRKVNLSSFSNYPSLLQILGSTEEMFHEVERDARMASAVSRIKLNIEPQVTPDATCSSTQVLAPVVHIPTSISVAPPGSSSTPVGMTASLPPKFPSPHLTPSNSSAVAASFPHQCCGLLKSTKQCTVNRSFSCSSRPQEISLRHKSSGAT</sequence>
<gene>
    <name evidence="10" type="ORF">PF001_g10531</name>
    <name evidence="9" type="ORF">PF002_g1955</name>
    <name evidence="7" type="ORF">PF004_g10288</name>
    <name evidence="8" type="ORF">PF005_g1646</name>
    <name evidence="6" type="ORF">PF006_g10433</name>
    <name evidence="5" type="ORF">PF007_g1802</name>
    <name evidence="2" type="ORF">PF009_g1669</name>
    <name evidence="4" type="ORF">PF010_g10728</name>
    <name evidence="3" type="ORF">PF011_g997</name>
</gene>
<evidence type="ECO:0000313" key="19">
    <source>
        <dbReference type="Proteomes" id="UP000488956"/>
    </source>
</evidence>
<dbReference type="GO" id="GO:0016036">
    <property type="term" value="P:cellular response to phosphate starvation"/>
    <property type="evidence" value="ECO:0007669"/>
    <property type="project" value="InterPro"/>
</dbReference>
<evidence type="ECO:0000313" key="11">
    <source>
        <dbReference type="Proteomes" id="UP000429523"/>
    </source>
</evidence>
<organism evidence="5 16">
    <name type="scientific">Phytophthora fragariae</name>
    <dbReference type="NCBI Taxonomy" id="53985"/>
    <lineage>
        <taxon>Eukaryota</taxon>
        <taxon>Sar</taxon>
        <taxon>Stramenopiles</taxon>
        <taxon>Oomycota</taxon>
        <taxon>Peronosporomycetes</taxon>
        <taxon>Peronosporales</taxon>
        <taxon>Peronosporaceae</taxon>
        <taxon>Phytophthora</taxon>
    </lineage>
</organism>
<dbReference type="EMBL" id="QXGB01000040">
    <property type="protein sequence ID" value="KAE9235079.1"/>
    <property type="molecule type" value="Genomic_DNA"/>
</dbReference>
<dbReference type="EMBL" id="QXFZ01000045">
    <property type="protein sequence ID" value="KAE9137443.1"/>
    <property type="molecule type" value="Genomic_DNA"/>
</dbReference>
<dbReference type="EMBL" id="QXFW01000025">
    <property type="protein sequence ID" value="KAE9029605.1"/>
    <property type="molecule type" value="Genomic_DNA"/>
</dbReference>
<dbReference type="Proteomes" id="UP000440732">
    <property type="component" value="Unassembled WGS sequence"/>
</dbReference>
<evidence type="ECO:0000313" key="14">
    <source>
        <dbReference type="Proteomes" id="UP000440367"/>
    </source>
</evidence>
<name>A0A6A3THT5_9STRA</name>
<evidence type="ECO:0000313" key="17">
    <source>
        <dbReference type="Proteomes" id="UP000460718"/>
    </source>
</evidence>
<evidence type="ECO:0000313" key="10">
    <source>
        <dbReference type="EMBL" id="KAE9309760.1"/>
    </source>
</evidence>
<proteinExistence type="predicted"/>